<gene>
    <name evidence="2" type="ORF">H696_02184</name>
</gene>
<name>A0A058ZA96_FONAL</name>
<dbReference type="GeneID" id="20526909"/>
<evidence type="ECO:0000256" key="1">
    <source>
        <dbReference type="SAM" id="MobiDB-lite"/>
    </source>
</evidence>
<dbReference type="RefSeq" id="XP_009494357.1">
    <property type="nucleotide sequence ID" value="XM_009496082.1"/>
</dbReference>
<feature type="compositionally biased region" description="Low complexity" evidence="1">
    <location>
        <begin position="546"/>
        <end position="555"/>
    </location>
</feature>
<dbReference type="Proteomes" id="UP000030693">
    <property type="component" value="Unassembled WGS sequence"/>
</dbReference>
<keyword evidence="3" id="KW-1185">Reference proteome</keyword>
<organism evidence="2">
    <name type="scientific">Fonticula alba</name>
    <name type="common">Slime mold</name>
    <dbReference type="NCBI Taxonomy" id="691883"/>
    <lineage>
        <taxon>Eukaryota</taxon>
        <taxon>Rotosphaerida</taxon>
        <taxon>Fonticulaceae</taxon>
        <taxon>Fonticula</taxon>
    </lineage>
</organism>
<dbReference type="AlphaFoldDB" id="A0A058ZA96"/>
<evidence type="ECO:0000313" key="3">
    <source>
        <dbReference type="Proteomes" id="UP000030693"/>
    </source>
</evidence>
<reference evidence="2" key="1">
    <citation type="submission" date="2013-04" db="EMBL/GenBank/DDBJ databases">
        <title>The Genome Sequence of Fonticula alba ATCC 38817.</title>
        <authorList>
            <consortium name="The Broad Institute Genomics Platform"/>
            <person name="Russ C."/>
            <person name="Cuomo C."/>
            <person name="Burger G."/>
            <person name="Gray M.W."/>
            <person name="Holland P.W.H."/>
            <person name="King N."/>
            <person name="Lang F.B.F."/>
            <person name="Roger A.J."/>
            <person name="Ruiz-Trillo I."/>
            <person name="Brown M."/>
            <person name="Walker B."/>
            <person name="Young S."/>
            <person name="Zeng Q."/>
            <person name="Gargeya S."/>
            <person name="Fitzgerald M."/>
            <person name="Haas B."/>
            <person name="Abouelleil A."/>
            <person name="Allen A.W."/>
            <person name="Alvarado L."/>
            <person name="Arachchi H.M."/>
            <person name="Berlin A.M."/>
            <person name="Chapman S.B."/>
            <person name="Gainer-Dewar J."/>
            <person name="Goldberg J."/>
            <person name="Griggs A."/>
            <person name="Gujja S."/>
            <person name="Hansen M."/>
            <person name="Howarth C."/>
            <person name="Imamovic A."/>
            <person name="Ireland A."/>
            <person name="Larimer J."/>
            <person name="McCowan C."/>
            <person name="Murphy C."/>
            <person name="Pearson M."/>
            <person name="Poon T.W."/>
            <person name="Priest M."/>
            <person name="Roberts A."/>
            <person name="Saif S."/>
            <person name="Shea T."/>
            <person name="Sisk P."/>
            <person name="Sykes S."/>
            <person name="Wortman J."/>
            <person name="Nusbaum C."/>
            <person name="Birren B."/>
        </authorList>
    </citation>
    <scope>NUCLEOTIDE SEQUENCE [LARGE SCALE GENOMIC DNA]</scope>
    <source>
        <strain evidence="2">ATCC 38817</strain>
    </source>
</reference>
<evidence type="ECO:0000313" key="2">
    <source>
        <dbReference type="EMBL" id="KCV71234.1"/>
    </source>
</evidence>
<accession>A0A058ZA96</accession>
<dbReference type="Pfam" id="PF13384">
    <property type="entry name" value="HTH_23"/>
    <property type="match status" value="1"/>
</dbReference>
<sequence length="598" mass="61788">MLQWAAVARCPAGILRPSPGRRLSAAATAATRLPELGLAQPGLGLPGPPDPGAQVPVSPHPGPASDEDTGLGSRLSVLRLYIPHRAVGADRLELLASGDDAALVAAAAATAAAATVRRPDQVRETEALRRLAAGAGRPILGPGPPGLAACVDGGHGGTTGDGHASRRLELSQSAQALLGVRAARRPPVEEPSTVAPQPARLLPATLARYQAILALVEASPGATSATIAAQLGLTVQQVTRAVRALRPGYAWPKRQRSLRRQEQVAQLLQEEPGITVTRAAQRLGMDPKSVYALAEATIPGHVWHRAERLAPGAADRALVLLERRVAASPLDRQSLGAIAQEAGLSVPALRRLAAARVPEALTPPRKPRAAPAPPAADSLPANASSTGVLDRAAATPVGISPTGGASPPGEIAGASPPAGAYGDGGSPGPRSARQQAIVQLARQRPDFTPTAIARQVGVALNTVRSTLALFMPGRQVVSPPTRTSLPREELRARVLSLSGALSRTEIAQMLGVSPRTVGRILQHQRRLALGDGARPKPAPRGPPLPLSSSRLASGLHRQTPSPGSDQLAHLLRVAQVPPALCLTQTPFRLVDGQTTDQR</sequence>
<feature type="region of interest" description="Disordered" evidence="1">
    <location>
        <begin position="357"/>
        <end position="435"/>
    </location>
</feature>
<feature type="region of interest" description="Disordered" evidence="1">
    <location>
        <begin position="38"/>
        <end position="69"/>
    </location>
</feature>
<feature type="region of interest" description="Disordered" evidence="1">
    <location>
        <begin position="528"/>
        <end position="564"/>
    </location>
</feature>
<proteinExistence type="predicted"/>
<feature type="compositionally biased region" description="Pro residues" evidence="1">
    <location>
        <begin position="536"/>
        <end position="545"/>
    </location>
</feature>
<protein>
    <submittedName>
        <fullName evidence="2">Uncharacterized protein</fullName>
    </submittedName>
</protein>
<dbReference type="EMBL" id="KB932203">
    <property type="protein sequence ID" value="KCV71234.1"/>
    <property type="molecule type" value="Genomic_DNA"/>
</dbReference>